<evidence type="ECO:0000256" key="3">
    <source>
        <dbReference type="ARBA" id="ARBA00022485"/>
    </source>
</evidence>
<dbReference type="InterPro" id="IPR013984">
    <property type="entry name" value="Ald_Fedxn_OxRdtase_dom2"/>
</dbReference>
<dbReference type="InterPro" id="IPR001203">
    <property type="entry name" value="OxRdtase_Ald_Fedxn_C"/>
</dbReference>
<accession>A0A5C1QHE5</accession>
<evidence type="ECO:0000259" key="9">
    <source>
        <dbReference type="SMART" id="SM00790"/>
    </source>
</evidence>
<dbReference type="GO" id="GO:0046872">
    <property type="term" value="F:metal ion binding"/>
    <property type="evidence" value="ECO:0007669"/>
    <property type="project" value="UniProtKB-KW"/>
</dbReference>
<evidence type="ECO:0000256" key="5">
    <source>
        <dbReference type="ARBA" id="ARBA00023002"/>
    </source>
</evidence>
<comment type="similarity">
    <text evidence="2">Belongs to the AOR/FOR family.</text>
</comment>
<keyword evidence="3" id="KW-0004">4Fe-4S</keyword>
<dbReference type="Pfam" id="PF02730">
    <property type="entry name" value="AFOR_N"/>
    <property type="match status" value="1"/>
</dbReference>
<dbReference type="Proteomes" id="UP000324209">
    <property type="component" value="Chromosome"/>
</dbReference>
<dbReference type="InterPro" id="IPR013985">
    <property type="entry name" value="Ald_Fedxn_OxRdtase_dom3"/>
</dbReference>
<dbReference type="GO" id="GO:0009055">
    <property type="term" value="F:electron transfer activity"/>
    <property type="evidence" value="ECO:0007669"/>
    <property type="project" value="InterPro"/>
</dbReference>
<evidence type="ECO:0000256" key="4">
    <source>
        <dbReference type="ARBA" id="ARBA00022723"/>
    </source>
</evidence>
<dbReference type="SUPFAM" id="SSF56228">
    <property type="entry name" value="Aldehyde ferredoxin oxidoreductase, N-terminal domain"/>
    <property type="match status" value="1"/>
</dbReference>
<dbReference type="Gene3D" id="1.10.569.10">
    <property type="entry name" value="Aldehyde Ferredoxin Oxidoreductase Protein, subunit A, domain 2"/>
    <property type="match status" value="1"/>
</dbReference>
<evidence type="ECO:0000256" key="6">
    <source>
        <dbReference type="ARBA" id="ARBA00023004"/>
    </source>
</evidence>
<keyword evidence="11" id="KW-1185">Reference proteome</keyword>
<dbReference type="SUPFAM" id="SSF48310">
    <property type="entry name" value="Aldehyde ferredoxin oxidoreductase, C-terminal domains"/>
    <property type="match status" value="1"/>
</dbReference>
<evidence type="ECO:0000313" key="11">
    <source>
        <dbReference type="Proteomes" id="UP000324209"/>
    </source>
</evidence>
<dbReference type="AlphaFoldDB" id="A0A5C1QHE5"/>
<evidence type="ECO:0000256" key="2">
    <source>
        <dbReference type="ARBA" id="ARBA00011032"/>
    </source>
</evidence>
<comment type="cofactor">
    <cofactor evidence="1">
        <name>[4Fe-4S] cluster</name>
        <dbReference type="ChEBI" id="CHEBI:49883"/>
    </cofactor>
</comment>
<dbReference type="SMART" id="SM00790">
    <property type="entry name" value="AFOR_N"/>
    <property type="match status" value="1"/>
</dbReference>
<protein>
    <submittedName>
        <fullName evidence="10">Aldehyde ferredoxin oxidoreductase</fullName>
    </submittedName>
</protein>
<sequence length="810" mass="90139">MRFWLLQKLVSPVAGASIIVSLLPSPWRFPMRVIKGTSNRYLDIDLTTETWSVYTVTTEDLTSYLGGKGLALKIFYDRFAKEELAGIDPFGPENIIIFSMGVMLSSGASCTGRFEVLTKSPQTGLIVGSSCGGYFGEACKTAGWDGVIISGRAEGPLCLRIAKDGVQFEPAHHLWGQGTHEVQESLELTPKEGAAVIGPAGENRVLYANICSGHRFAGRGGIGAVMGAKNLKAIVARGKEVKYEPVLQKQFSDTVRKAKKYILRNQMSHRMRLYGTNANTRPGIQHGFSPVRNFRDRFHPDTEQISGEAMAEKYTTRHSTCRHCSILCGHKGHYPDGVFRQIPEYETAGMFGSNIHNFDSDLIGRWNEVLNELGMDTISAGGTIAWAMEAGEKGLRETELQFGRTDNIEAVLRQIASGKGAEAELAKGSKILSEQYGGQEFAIHVKGIEIAAYDPRAAWGQGLSYAVHNKGGCHLGSYLIGLEQLMGYMPPHTTLGKADWVIFMEDIYSGVNSLQLCQFTIYGILTEPVIPKYLPRFLLKIATITLPKIAMSLMNWSLLSRFFWSITGIRMNKWQFLKAGERINKLERWMDVQMGLKAADDTLPARFLKEKETAYTGKNTVVPIEKMVTQYHRKRGYDSTGGPSDGDLQKIMDTSRGKSRSITVRPSGRFFKTLYCRIVLAVLGWFIPAVACRKKSVQEEVVTFPEGFSFSLGVWPCGPSVTFRRRGRGLKKSGKTERVDMRVSLKSIEAAWLLFSFQESTCQSEANGRLSVEGELPHTCTFIRFMDKVEILLLPRFIAEKAVKKWVPVK</sequence>
<gene>
    <name evidence="10" type="ORF">EXM22_00370</name>
</gene>
<dbReference type="PANTHER" id="PTHR30038:SF0">
    <property type="entry name" value="TUNGSTEN-CONTAINING ALDEHYDE FERREDOXIN OXIDOREDUCTASE"/>
    <property type="match status" value="1"/>
</dbReference>
<dbReference type="GO" id="GO:0051539">
    <property type="term" value="F:4 iron, 4 sulfur cluster binding"/>
    <property type="evidence" value="ECO:0007669"/>
    <property type="project" value="UniProtKB-KW"/>
</dbReference>
<keyword evidence="4" id="KW-0479">Metal-binding</keyword>
<dbReference type="InterPro" id="IPR013983">
    <property type="entry name" value="Ald_Fedxn_OxRdtase_N"/>
</dbReference>
<feature type="domain" description="Aldehyde ferredoxin oxidoreductase N-terminal" evidence="9">
    <location>
        <begin position="39"/>
        <end position="240"/>
    </location>
</feature>
<dbReference type="Gene3D" id="3.60.9.10">
    <property type="entry name" value="Aldehyde ferredoxin oxidoreductase, N-terminal domain"/>
    <property type="match status" value="1"/>
</dbReference>
<evidence type="ECO:0000256" key="7">
    <source>
        <dbReference type="ARBA" id="ARBA00023014"/>
    </source>
</evidence>
<dbReference type="OrthoDB" id="9763894at2"/>
<dbReference type="InterPro" id="IPR036503">
    <property type="entry name" value="Ald_Fedxn_OxRdtase_N_sf"/>
</dbReference>
<dbReference type="GO" id="GO:0016625">
    <property type="term" value="F:oxidoreductase activity, acting on the aldehyde or oxo group of donors, iron-sulfur protein as acceptor"/>
    <property type="evidence" value="ECO:0007669"/>
    <property type="project" value="InterPro"/>
</dbReference>
<name>A0A5C1QHE5_9SPIO</name>
<evidence type="ECO:0000313" key="10">
    <source>
        <dbReference type="EMBL" id="QEN06519.1"/>
    </source>
</evidence>
<reference evidence="10 11" key="1">
    <citation type="submission" date="2019-02" db="EMBL/GenBank/DDBJ databases">
        <title>Complete Genome Sequence and Methylome Analysis of free living Spirochaetas.</title>
        <authorList>
            <person name="Fomenkov A."/>
            <person name="Dubinina G."/>
            <person name="Leshcheva N."/>
            <person name="Mikheeva N."/>
            <person name="Grabovich M."/>
            <person name="Vincze T."/>
            <person name="Roberts R.J."/>
        </authorList>
    </citation>
    <scope>NUCLEOTIDE SEQUENCE [LARGE SCALE GENOMIC DNA]</scope>
    <source>
        <strain evidence="10 11">K2</strain>
    </source>
</reference>
<dbReference type="EMBL" id="CP036150">
    <property type="protein sequence ID" value="QEN06519.1"/>
    <property type="molecule type" value="Genomic_DNA"/>
</dbReference>
<keyword evidence="7" id="KW-0411">Iron-sulfur</keyword>
<organism evidence="10 11">
    <name type="scientific">Oceanispirochaeta crateris</name>
    <dbReference type="NCBI Taxonomy" id="2518645"/>
    <lineage>
        <taxon>Bacteria</taxon>
        <taxon>Pseudomonadati</taxon>
        <taxon>Spirochaetota</taxon>
        <taxon>Spirochaetia</taxon>
        <taxon>Spirochaetales</taxon>
        <taxon>Spirochaetaceae</taxon>
        <taxon>Oceanispirochaeta</taxon>
    </lineage>
</organism>
<evidence type="ECO:0000256" key="1">
    <source>
        <dbReference type="ARBA" id="ARBA00001966"/>
    </source>
</evidence>
<dbReference type="InterPro" id="IPR051919">
    <property type="entry name" value="W-dependent_AOR"/>
</dbReference>
<evidence type="ECO:0000256" key="8">
    <source>
        <dbReference type="ARBA" id="ARBA00049934"/>
    </source>
</evidence>
<proteinExistence type="inferred from homology"/>
<dbReference type="Pfam" id="PF01314">
    <property type="entry name" value="AFOR_C"/>
    <property type="match status" value="1"/>
</dbReference>
<dbReference type="PANTHER" id="PTHR30038">
    <property type="entry name" value="ALDEHYDE FERREDOXIN OXIDOREDUCTASE"/>
    <property type="match status" value="1"/>
</dbReference>
<dbReference type="InterPro" id="IPR036021">
    <property type="entry name" value="Tungsten_al_ferr_oxy-like_C"/>
</dbReference>
<keyword evidence="6" id="KW-0408">Iron</keyword>
<dbReference type="Gene3D" id="1.10.599.10">
    <property type="entry name" value="Aldehyde Ferredoxin Oxidoreductase Protein, subunit A, domain 3"/>
    <property type="match status" value="1"/>
</dbReference>
<comment type="cofactor">
    <cofactor evidence="8">
        <name>tungstopterin</name>
        <dbReference type="ChEBI" id="CHEBI:30402"/>
    </cofactor>
</comment>
<keyword evidence="5" id="KW-0560">Oxidoreductase</keyword>
<dbReference type="KEGG" id="ock:EXM22_00370"/>